<organism evidence="2">
    <name type="scientific">marine sediment metagenome</name>
    <dbReference type="NCBI Taxonomy" id="412755"/>
    <lineage>
        <taxon>unclassified sequences</taxon>
        <taxon>metagenomes</taxon>
        <taxon>ecological metagenomes</taxon>
    </lineage>
</organism>
<feature type="non-terminal residue" evidence="2">
    <location>
        <position position="69"/>
    </location>
</feature>
<dbReference type="GO" id="GO:0055085">
    <property type="term" value="P:transmembrane transport"/>
    <property type="evidence" value="ECO:0007669"/>
    <property type="project" value="InterPro"/>
</dbReference>
<dbReference type="Pfam" id="PF03480">
    <property type="entry name" value="DctP"/>
    <property type="match status" value="1"/>
</dbReference>
<accession>X1IRX7</accession>
<sequence length="69" mass="7910">MPFSYTINLDTWNNLPKDVQEQLLDAGRAASLRFSDLYDKEWERVIAAQKELGYTVTIATAADEEKWAT</sequence>
<dbReference type="InterPro" id="IPR018389">
    <property type="entry name" value="DctP_fam"/>
</dbReference>
<evidence type="ECO:0000256" key="1">
    <source>
        <dbReference type="ARBA" id="ARBA00022729"/>
    </source>
</evidence>
<name>X1IRX7_9ZZZZ</name>
<evidence type="ECO:0000313" key="2">
    <source>
        <dbReference type="EMBL" id="GAH68864.1"/>
    </source>
</evidence>
<gene>
    <name evidence="2" type="ORF">S03H2_45172</name>
</gene>
<comment type="caution">
    <text evidence="2">The sequence shown here is derived from an EMBL/GenBank/DDBJ whole genome shotgun (WGS) entry which is preliminary data.</text>
</comment>
<reference evidence="2" key="1">
    <citation type="journal article" date="2014" name="Front. Microbiol.">
        <title>High frequency of phylogenetically diverse reductive dehalogenase-homologous genes in deep subseafloor sedimentary metagenomes.</title>
        <authorList>
            <person name="Kawai M."/>
            <person name="Futagami T."/>
            <person name="Toyoda A."/>
            <person name="Takaki Y."/>
            <person name="Nishi S."/>
            <person name="Hori S."/>
            <person name="Arai W."/>
            <person name="Tsubouchi T."/>
            <person name="Morono Y."/>
            <person name="Uchiyama I."/>
            <person name="Ito T."/>
            <person name="Fujiyama A."/>
            <person name="Inagaki F."/>
            <person name="Takami H."/>
        </authorList>
    </citation>
    <scope>NUCLEOTIDE SEQUENCE</scope>
    <source>
        <strain evidence="2">Expedition CK06-06</strain>
    </source>
</reference>
<dbReference type="InterPro" id="IPR038404">
    <property type="entry name" value="TRAP_DctP_sf"/>
</dbReference>
<protein>
    <submittedName>
        <fullName evidence="2">Uncharacterized protein</fullName>
    </submittedName>
</protein>
<proteinExistence type="predicted"/>
<dbReference type="Gene3D" id="3.40.190.170">
    <property type="entry name" value="Bacterial extracellular solute-binding protein, family 7"/>
    <property type="match status" value="1"/>
</dbReference>
<keyword evidence="1" id="KW-0732">Signal</keyword>
<dbReference type="EMBL" id="BARU01028282">
    <property type="protein sequence ID" value="GAH68864.1"/>
    <property type="molecule type" value="Genomic_DNA"/>
</dbReference>
<dbReference type="AlphaFoldDB" id="X1IRX7"/>